<name>X8BBD9_MYCXE</name>
<keyword evidence="1" id="KW-1133">Transmembrane helix</keyword>
<dbReference type="PATRIC" id="fig|1299334.3.peg.4847"/>
<proteinExistence type="predicted"/>
<comment type="caution">
    <text evidence="2">The sequence shown here is derived from an EMBL/GenBank/DDBJ whole genome shotgun (WGS) entry which is preliminary data.</text>
</comment>
<sequence>MGWEAMTVGSAIVAEAPARGAGLNQVIGLTIAAAVIVALMLWRVTRTAVIGSTG</sequence>
<evidence type="ECO:0000313" key="2">
    <source>
        <dbReference type="EMBL" id="EUA41462.1"/>
    </source>
</evidence>
<dbReference type="AlphaFoldDB" id="X8BBD9"/>
<organism evidence="2">
    <name type="scientific">Mycobacterium xenopi 4042</name>
    <dbReference type="NCBI Taxonomy" id="1299334"/>
    <lineage>
        <taxon>Bacteria</taxon>
        <taxon>Bacillati</taxon>
        <taxon>Actinomycetota</taxon>
        <taxon>Actinomycetes</taxon>
        <taxon>Mycobacteriales</taxon>
        <taxon>Mycobacteriaceae</taxon>
        <taxon>Mycobacterium</taxon>
    </lineage>
</organism>
<feature type="transmembrane region" description="Helical" evidence="1">
    <location>
        <begin position="23"/>
        <end position="42"/>
    </location>
</feature>
<accession>X8BBD9</accession>
<protein>
    <submittedName>
        <fullName evidence="2">Uncharacterized protein</fullName>
    </submittedName>
</protein>
<dbReference type="EMBL" id="JAOB01000045">
    <property type="protein sequence ID" value="EUA41462.1"/>
    <property type="molecule type" value="Genomic_DNA"/>
</dbReference>
<keyword evidence="1" id="KW-0472">Membrane</keyword>
<gene>
    <name evidence="2" type="ORF">I553_4012</name>
</gene>
<reference evidence="2" key="1">
    <citation type="submission" date="2014-01" db="EMBL/GenBank/DDBJ databases">
        <authorList>
            <person name="Brown-Elliot B."/>
            <person name="Wallace R."/>
            <person name="Lenaerts A."/>
            <person name="Ordway D."/>
            <person name="DeGroote M.A."/>
            <person name="Parker T."/>
            <person name="Sizemore C."/>
            <person name="Tallon L.J."/>
            <person name="Sadzewicz L.K."/>
            <person name="Sengamalay N."/>
            <person name="Fraser C.M."/>
            <person name="Hine E."/>
            <person name="Shefchek K.A."/>
            <person name="Das S.P."/>
            <person name="Tettelin H."/>
        </authorList>
    </citation>
    <scope>NUCLEOTIDE SEQUENCE [LARGE SCALE GENOMIC DNA]</scope>
    <source>
        <strain evidence="2">4042</strain>
    </source>
</reference>
<keyword evidence="1" id="KW-0812">Transmembrane</keyword>
<evidence type="ECO:0000256" key="1">
    <source>
        <dbReference type="SAM" id="Phobius"/>
    </source>
</evidence>